<dbReference type="PROSITE" id="PS00678">
    <property type="entry name" value="WD_REPEATS_1"/>
    <property type="match status" value="2"/>
</dbReference>
<evidence type="ECO:0000256" key="3">
    <source>
        <dbReference type="PROSITE-ProRule" id="PRU00221"/>
    </source>
</evidence>
<evidence type="ECO:0000313" key="5">
    <source>
        <dbReference type="Proteomes" id="UP001431209"/>
    </source>
</evidence>
<dbReference type="PRINTS" id="PR00320">
    <property type="entry name" value="GPROTEINBRPT"/>
</dbReference>
<sequence>MDINLLSPTIIARNLGNIPGFHHDSHFFAIGTNSAQKEVYVYNIERLLDGIPQSALVTTIPSPFNKYNPHRVLINSNNNLLFVAYTNNMIMVHELTTGRKLETLRGHQDIVDNIVVVPRPESDVVQDELIIATSSRGKANKDYTINLWKLSMKKIKEGSSTIAITPFSKIIGHVSGISSLISSTVFLESLDQEVSTVISGSLDGNIRCDIVTGDGHNLGNSKVNNSAGLLYEGVHRESGVIKSTRDVVKITQDQTTQKTKPEAKETNYTNTLLFEMAGHESAVNVLKYGQLEEGEDLYDVLVSGGNDGKIKVWNLSLKGTCTSTLIGHSSSIESLYFNDVKKFIISTSADTTSRIWDMSECKFVLDGFHSSFVTCQAICSKYGLIFTGSHDGKIGLWSMVGECVGQLDRHTGLISHLFVYNNKVLISTSDDGTVRMTVLTFDN</sequence>
<dbReference type="EMBL" id="JAOPGA020000849">
    <property type="protein sequence ID" value="KAL0482425.1"/>
    <property type="molecule type" value="Genomic_DNA"/>
</dbReference>
<accession>A0AAW2YZ37</accession>
<dbReference type="PROSITE" id="PS50082">
    <property type="entry name" value="WD_REPEATS_2"/>
    <property type="match status" value="2"/>
</dbReference>
<dbReference type="PROSITE" id="PS50294">
    <property type="entry name" value="WD_REPEATS_REGION"/>
    <property type="match status" value="2"/>
</dbReference>
<dbReference type="InterPro" id="IPR015943">
    <property type="entry name" value="WD40/YVTN_repeat-like_dom_sf"/>
</dbReference>
<dbReference type="InterPro" id="IPR019775">
    <property type="entry name" value="WD40_repeat_CS"/>
</dbReference>
<reference evidence="4 5" key="1">
    <citation type="submission" date="2024-03" db="EMBL/GenBank/DDBJ databases">
        <title>The Acrasis kona genome and developmental transcriptomes reveal deep origins of eukaryotic multicellular pathways.</title>
        <authorList>
            <person name="Sheikh S."/>
            <person name="Fu C.-J."/>
            <person name="Brown M.W."/>
            <person name="Baldauf S.L."/>
        </authorList>
    </citation>
    <scope>NUCLEOTIDE SEQUENCE [LARGE SCALE GENOMIC DNA]</scope>
    <source>
        <strain evidence="4 5">ATCC MYA-3509</strain>
    </source>
</reference>
<gene>
    <name evidence="4" type="ORF">AKO1_000534</name>
</gene>
<dbReference type="PANTHER" id="PTHR22847:SF637">
    <property type="entry name" value="WD REPEAT DOMAIN 5B"/>
    <property type="match status" value="1"/>
</dbReference>
<dbReference type="SMART" id="SM00320">
    <property type="entry name" value="WD40"/>
    <property type="match status" value="6"/>
</dbReference>
<keyword evidence="2" id="KW-0677">Repeat</keyword>
<dbReference type="Gene3D" id="2.130.10.10">
    <property type="entry name" value="YVTN repeat-like/Quinoprotein amine dehydrogenase"/>
    <property type="match status" value="2"/>
</dbReference>
<organism evidence="4 5">
    <name type="scientific">Acrasis kona</name>
    <dbReference type="NCBI Taxonomy" id="1008807"/>
    <lineage>
        <taxon>Eukaryota</taxon>
        <taxon>Discoba</taxon>
        <taxon>Heterolobosea</taxon>
        <taxon>Tetramitia</taxon>
        <taxon>Eutetramitia</taxon>
        <taxon>Acrasidae</taxon>
        <taxon>Acrasis</taxon>
    </lineage>
</organism>
<dbReference type="InterPro" id="IPR001680">
    <property type="entry name" value="WD40_rpt"/>
</dbReference>
<dbReference type="AlphaFoldDB" id="A0AAW2YZ37"/>
<dbReference type="Proteomes" id="UP001431209">
    <property type="component" value="Unassembled WGS sequence"/>
</dbReference>
<keyword evidence="5" id="KW-1185">Reference proteome</keyword>
<protein>
    <submittedName>
        <fullName evidence="4">WD repeat-containing proteinb</fullName>
    </submittedName>
</protein>
<keyword evidence="1 3" id="KW-0853">WD repeat</keyword>
<dbReference type="PANTHER" id="PTHR22847">
    <property type="entry name" value="WD40 REPEAT PROTEIN"/>
    <property type="match status" value="1"/>
</dbReference>
<feature type="repeat" description="WD" evidence="3">
    <location>
        <begin position="325"/>
        <end position="366"/>
    </location>
</feature>
<dbReference type="InterPro" id="IPR036322">
    <property type="entry name" value="WD40_repeat_dom_sf"/>
</dbReference>
<dbReference type="Pfam" id="PF00400">
    <property type="entry name" value="WD40"/>
    <property type="match status" value="4"/>
</dbReference>
<proteinExistence type="predicted"/>
<comment type="caution">
    <text evidence="4">The sequence shown here is derived from an EMBL/GenBank/DDBJ whole genome shotgun (WGS) entry which is preliminary data.</text>
</comment>
<dbReference type="GO" id="GO:1990234">
    <property type="term" value="C:transferase complex"/>
    <property type="evidence" value="ECO:0007669"/>
    <property type="project" value="UniProtKB-ARBA"/>
</dbReference>
<dbReference type="SUPFAM" id="SSF50978">
    <property type="entry name" value="WD40 repeat-like"/>
    <property type="match status" value="1"/>
</dbReference>
<evidence type="ECO:0000256" key="1">
    <source>
        <dbReference type="ARBA" id="ARBA00022574"/>
    </source>
</evidence>
<feature type="repeat" description="WD" evidence="3">
    <location>
        <begin position="276"/>
        <end position="316"/>
    </location>
</feature>
<name>A0AAW2YZ37_9EUKA</name>
<dbReference type="InterPro" id="IPR020472">
    <property type="entry name" value="WD40_PAC1"/>
</dbReference>
<evidence type="ECO:0000313" key="4">
    <source>
        <dbReference type="EMBL" id="KAL0482425.1"/>
    </source>
</evidence>
<evidence type="ECO:0000256" key="2">
    <source>
        <dbReference type="ARBA" id="ARBA00022737"/>
    </source>
</evidence>